<protein>
    <submittedName>
        <fullName evidence="2">Uncharacterized protein</fullName>
    </submittedName>
</protein>
<proteinExistence type="predicted"/>
<evidence type="ECO:0000313" key="2">
    <source>
        <dbReference type="WBParaSite" id="PSU_v2.g18158.t1"/>
    </source>
</evidence>
<evidence type="ECO:0000313" key="1">
    <source>
        <dbReference type="Proteomes" id="UP000887577"/>
    </source>
</evidence>
<sequence length="171" mass="19184">MGNSIINHCANTNGFTKYIQSQDKGALMAAQYWHLNFICGRGHEAGKKSFSCLLKKAKNCFIANSTCDLLQASINICSENMYKDCGQDGYNYLYGTFVTERCHFNPELLRGISDYANAPTENEKLHNNAVLKQKTNDPETFLIARIISADKNLSTQELGRFIQKTVGLLKE</sequence>
<keyword evidence="1" id="KW-1185">Reference proteome</keyword>
<organism evidence="1 2">
    <name type="scientific">Panagrolaimus superbus</name>
    <dbReference type="NCBI Taxonomy" id="310955"/>
    <lineage>
        <taxon>Eukaryota</taxon>
        <taxon>Metazoa</taxon>
        <taxon>Ecdysozoa</taxon>
        <taxon>Nematoda</taxon>
        <taxon>Chromadorea</taxon>
        <taxon>Rhabditida</taxon>
        <taxon>Tylenchina</taxon>
        <taxon>Panagrolaimomorpha</taxon>
        <taxon>Panagrolaimoidea</taxon>
        <taxon>Panagrolaimidae</taxon>
        <taxon>Panagrolaimus</taxon>
    </lineage>
</organism>
<dbReference type="WBParaSite" id="PSU_v2.g18158.t1">
    <property type="protein sequence ID" value="PSU_v2.g18158.t1"/>
    <property type="gene ID" value="PSU_v2.g18158"/>
</dbReference>
<dbReference type="AlphaFoldDB" id="A0A914YLG1"/>
<name>A0A914YLG1_9BILA</name>
<accession>A0A914YLG1</accession>
<reference evidence="2" key="1">
    <citation type="submission" date="2022-11" db="UniProtKB">
        <authorList>
            <consortium name="WormBaseParasite"/>
        </authorList>
    </citation>
    <scope>IDENTIFICATION</scope>
</reference>
<dbReference type="Proteomes" id="UP000887577">
    <property type="component" value="Unplaced"/>
</dbReference>